<feature type="signal peptide" evidence="1">
    <location>
        <begin position="1"/>
        <end position="22"/>
    </location>
</feature>
<evidence type="ECO:0008006" key="3">
    <source>
        <dbReference type="Google" id="ProtNLM"/>
    </source>
</evidence>
<organism evidence="2">
    <name type="scientific">uncultured Chthoniobacterales bacterium</name>
    <dbReference type="NCBI Taxonomy" id="1836801"/>
    <lineage>
        <taxon>Bacteria</taxon>
        <taxon>Pseudomonadati</taxon>
        <taxon>Verrucomicrobiota</taxon>
        <taxon>Spartobacteria</taxon>
        <taxon>Chthoniobacterales</taxon>
        <taxon>environmental samples</taxon>
    </lineage>
</organism>
<proteinExistence type="predicted"/>
<evidence type="ECO:0000313" key="2">
    <source>
        <dbReference type="EMBL" id="CAA9261241.1"/>
    </source>
</evidence>
<dbReference type="EMBL" id="CADCTA010000097">
    <property type="protein sequence ID" value="CAA9261241.1"/>
    <property type="molecule type" value="Genomic_DNA"/>
</dbReference>
<name>A0A6J4IWX9_9BACT</name>
<gene>
    <name evidence="2" type="ORF">AVDCRST_MAG42-2974</name>
</gene>
<keyword evidence="1" id="KW-0732">Signal</keyword>
<dbReference type="Gene3D" id="2.60.120.380">
    <property type="match status" value="1"/>
</dbReference>
<protein>
    <recommendedName>
        <fullName evidence="3">Peptidase C-terminal archaeal/bacterial domain-containing protein</fullName>
    </recommendedName>
</protein>
<evidence type="ECO:0000256" key="1">
    <source>
        <dbReference type="SAM" id="SignalP"/>
    </source>
</evidence>
<feature type="chain" id="PRO_5026861491" description="Peptidase C-terminal archaeal/bacterial domain-containing protein" evidence="1">
    <location>
        <begin position="23"/>
        <end position="144"/>
    </location>
</feature>
<sequence>MTSRRIILFALTAVALAPFCRAQSDNQVEARKVALDLAGAFANEGFKVRDGHWTGTVKKGDRAVVAVNLYAGNEYWFSVAGAGKGPKFSLGLYDENGKPLETEQFAEDEKAATGFSPTISGQYFVSIAADEGDTGTLCLVYSYK</sequence>
<accession>A0A6J4IWX9</accession>
<dbReference type="AlphaFoldDB" id="A0A6J4IWX9"/>
<reference evidence="2" key="1">
    <citation type="submission" date="2020-02" db="EMBL/GenBank/DDBJ databases">
        <authorList>
            <person name="Meier V. D."/>
        </authorList>
    </citation>
    <scope>NUCLEOTIDE SEQUENCE</scope>
    <source>
        <strain evidence="2">AVDCRST_MAG42</strain>
    </source>
</reference>